<evidence type="ECO:0000313" key="2">
    <source>
        <dbReference type="Proteomes" id="UP000094795"/>
    </source>
</evidence>
<proteinExistence type="predicted"/>
<comment type="caution">
    <text evidence="1">The sequence shown here is derived from an EMBL/GenBank/DDBJ whole genome shotgun (WGS) entry which is preliminary data.</text>
</comment>
<dbReference type="RefSeq" id="WP_066174629.1">
    <property type="nucleotide sequence ID" value="NZ_LQZT01000001.1"/>
</dbReference>
<dbReference type="OrthoDB" id="2853714at2"/>
<dbReference type="Proteomes" id="UP000094795">
    <property type="component" value="Unassembled WGS sequence"/>
</dbReference>
<evidence type="ECO:0008006" key="3">
    <source>
        <dbReference type="Google" id="ProtNLM"/>
    </source>
</evidence>
<reference evidence="1 2" key="1">
    <citation type="submission" date="2015-12" db="EMBL/GenBank/DDBJ databases">
        <authorList>
            <person name="Shamseldin A."/>
            <person name="Moawad H."/>
            <person name="Abd El-Rahim W.M."/>
            <person name="Sadowsky M.J."/>
        </authorList>
    </citation>
    <scope>NUCLEOTIDE SEQUENCE [LARGE SCALE GENOMIC DNA]</scope>
    <source>
        <strain evidence="1 2">JC234</strain>
    </source>
</reference>
<dbReference type="STRING" id="1480615.AWJ14_11360"/>
<evidence type="ECO:0000313" key="1">
    <source>
        <dbReference type="EMBL" id="OCW59595.1"/>
    </source>
</evidence>
<sequence>MAENVMRLLDRIPAVYAANDSLMRRARRARLTFLLEADQVGRLVTLDCGRLAIRAVSGPMDGWDFALRAKSEAWMDHWKEMPSPDASDILGMARYGRMRIEGNFLPLMQHLQIVKDIVALPRCAA</sequence>
<name>A0A1C1Z1I0_9HYPH</name>
<accession>A0A1C1Z1I0</accession>
<keyword evidence="2" id="KW-1185">Reference proteome</keyword>
<organism evidence="1 2">
    <name type="scientific">Hoeflea olei</name>
    <dbReference type="NCBI Taxonomy" id="1480615"/>
    <lineage>
        <taxon>Bacteria</taxon>
        <taxon>Pseudomonadati</taxon>
        <taxon>Pseudomonadota</taxon>
        <taxon>Alphaproteobacteria</taxon>
        <taxon>Hyphomicrobiales</taxon>
        <taxon>Rhizobiaceae</taxon>
        <taxon>Hoeflea</taxon>
    </lineage>
</organism>
<gene>
    <name evidence="1" type="ORF">AWJ14_11360</name>
</gene>
<dbReference type="EMBL" id="LQZT01000001">
    <property type="protein sequence ID" value="OCW59595.1"/>
    <property type="molecule type" value="Genomic_DNA"/>
</dbReference>
<dbReference type="AlphaFoldDB" id="A0A1C1Z1I0"/>
<protein>
    <recommendedName>
        <fullName evidence="3">SCP2 domain-containing protein</fullName>
    </recommendedName>
</protein>